<protein>
    <submittedName>
        <fullName evidence="2">Uncharacterized protein</fullName>
    </submittedName>
</protein>
<dbReference type="HOGENOM" id="CLU_020350_0_0_7"/>
<feature type="region of interest" description="Disordered" evidence="1">
    <location>
        <begin position="599"/>
        <end position="642"/>
    </location>
</feature>
<gene>
    <name evidence="2" type="ORF">DesU5LDRAFT_1184</name>
</gene>
<dbReference type="EMBL" id="JH600068">
    <property type="protein sequence ID" value="EIG52884.1"/>
    <property type="molecule type" value="Genomic_DNA"/>
</dbReference>
<organism evidence="2">
    <name type="scientific">Desulfovibrio sp. U5L</name>
    <dbReference type="NCBI Taxonomy" id="596152"/>
    <lineage>
        <taxon>Bacteria</taxon>
        <taxon>Pseudomonadati</taxon>
        <taxon>Thermodesulfobacteriota</taxon>
        <taxon>Desulfovibrionia</taxon>
        <taxon>Desulfovibrionales</taxon>
        <taxon>Desulfovibrionaceae</taxon>
        <taxon>Desulfovibrio</taxon>
    </lineage>
</organism>
<reference evidence="2" key="1">
    <citation type="submission" date="2011-11" db="EMBL/GenBank/DDBJ databases">
        <title>Improved High-Quality Draft sequence of Desulfovibrio sp. U5L.</title>
        <authorList>
            <consortium name="US DOE Joint Genome Institute"/>
            <person name="Lucas S."/>
            <person name="Han J."/>
            <person name="Lapidus A."/>
            <person name="Cheng J.-F."/>
            <person name="Goodwin L."/>
            <person name="Pitluck S."/>
            <person name="Peters L."/>
            <person name="Ovchinnikova G."/>
            <person name="Held B."/>
            <person name="Detter J.C."/>
            <person name="Han C."/>
            <person name="Tapia R."/>
            <person name="Land M."/>
            <person name="Hauser L."/>
            <person name="Kyrpides N."/>
            <person name="Ivanova N."/>
            <person name="Pagani I."/>
            <person name="Gabster J."/>
            <person name="Walker C."/>
            <person name="Stolyar S."/>
            <person name="Stahl D."/>
            <person name="Arkin A."/>
            <person name="Dehal P."/>
            <person name="Hazen T."/>
            <person name="Woyke T."/>
        </authorList>
    </citation>
    <scope>NUCLEOTIDE SEQUENCE [LARGE SCALE GENOMIC DNA]</scope>
    <source>
        <strain evidence="2">U5L</strain>
    </source>
</reference>
<dbReference type="eggNOG" id="COG4372">
    <property type="taxonomic scope" value="Bacteria"/>
</dbReference>
<feature type="compositionally biased region" description="Polar residues" evidence="1">
    <location>
        <begin position="614"/>
        <end position="642"/>
    </location>
</feature>
<accession>I2PZC8</accession>
<dbReference type="OrthoDB" id="5461884at2"/>
<evidence type="ECO:0000313" key="2">
    <source>
        <dbReference type="EMBL" id="EIG52884.1"/>
    </source>
</evidence>
<proteinExistence type="predicted"/>
<evidence type="ECO:0000256" key="1">
    <source>
        <dbReference type="SAM" id="MobiDB-lite"/>
    </source>
</evidence>
<sequence length="642" mass="68369">MADSGAFQKIYDIQTSSTQLQQTMLDLVTSAMASLASSAVIPEVSVSHTGMPSAPSLSAFPAAPSLPAFGDITEPVAPTAPSLETADVADVDIPVFSVSPPSIVFPTFDDIEFPAAPGDAPAVADITIPADPEYVLPDAPTWEDFDIPAMPAYVTPQFEGVRPALPPMDTPGQVFFYEESQFSPALWEALQAQLLADIQNGGDVSHILALAGMFAEQERWVLEQGTQRKEVIAATWRAKGYTRLPGPALAQLRLVDLDIEKSLAATKTQAVAKQAELSIQYRQFVLEQAATVIANVELAKWNSSNSRALEAAKVTAEMAYQDVDARVKLFNASLALFQADAAVFEAKLKASLAELDAYKTAMEGAKIRGELRDSDVKVYLGKLQAVGQVVEIYKGRLQGAATQAEVQKAKLQAYETQVQAYGTRVNAVTAQFNARVAQITGEKAKADVYDSQVRAYTAQLGGAKTVAEIGSIKASIVSERNKTSTAIYQSNVEAYRARWQGVATQVEKMARQADALVRIYMAETQGVAGENDSKVRAFASAVQAFAAEADASIKEASLLMDRGKAVAELNERALSVIAQVSGQGLASALGQIHGTASLGSSDSYTEGKSESHTISEGTTVSTQTSSSRGYSENYNYNSTLGG</sequence>
<dbReference type="AlphaFoldDB" id="I2PZC8"/>
<name>I2PZC8_9BACT</name>